<dbReference type="EMBL" id="BFEA01000174">
    <property type="protein sequence ID" value="GBG72957.1"/>
    <property type="molecule type" value="Genomic_DNA"/>
</dbReference>
<dbReference type="AlphaFoldDB" id="A0A388KSD8"/>
<dbReference type="Gramene" id="GBG72957">
    <property type="protein sequence ID" value="GBG72957"/>
    <property type="gene ID" value="CBR_g12676"/>
</dbReference>
<dbReference type="PANTHER" id="PTHR33064">
    <property type="entry name" value="POL PROTEIN"/>
    <property type="match status" value="1"/>
</dbReference>
<dbReference type="OrthoDB" id="3193212at2759"/>
<proteinExistence type="predicted"/>
<dbReference type="Gene3D" id="3.30.70.270">
    <property type="match status" value="1"/>
</dbReference>
<dbReference type="InterPro" id="IPR051320">
    <property type="entry name" value="Viral_Replic_Matur_Polypro"/>
</dbReference>
<name>A0A388KSD8_CHABU</name>
<gene>
    <name evidence="1" type="ORF">CBR_g12676</name>
</gene>
<keyword evidence="2" id="KW-1185">Reference proteome</keyword>
<dbReference type="InterPro" id="IPR043502">
    <property type="entry name" value="DNA/RNA_pol_sf"/>
</dbReference>
<comment type="caution">
    <text evidence="1">The sequence shown here is derived from an EMBL/GenBank/DDBJ whole genome shotgun (WGS) entry which is preliminary data.</text>
</comment>
<evidence type="ECO:0000313" key="2">
    <source>
        <dbReference type="Proteomes" id="UP000265515"/>
    </source>
</evidence>
<accession>A0A388KSD8</accession>
<dbReference type="PANTHER" id="PTHR33064:SF37">
    <property type="entry name" value="RIBONUCLEASE H"/>
    <property type="match status" value="1"/>
</dbReference>
<evidence type="ECO:0000313" key="1">
    <source>
        <dbReference type="EMBL" id="GBG72957.1"/>
    </source>
</evidence>
<protein>
    <submittedName>
        <fullName evidence="1">Uncharacterized protein</fullName>
    </submittedName>
</protein>
<reference evidence="1 2" key="1">
    <citation type="journal article" date="2018" name="Cell">
        <title>The Chara Genome: Secondary Complexity and Implications for Plant Terrestrialization.</title>
        <authorList>
            <person name="Nishiyama T."/>
            <person name="Sakayama H."/>
            <person name="Vries J.D."/>
            <person name="Buschmann H."/>
            <person name="Saint-Marcoux D."/>
            <person name="Ullrich K.K."/>
            <person name="Haas F.B."/>
            <person name="Vanderstraeten L."/>
            <person name="Becker D."/>
            <person name="Lang D."/>
            <person name="Vosolsobe S."/>
            <person name="Rombauts S."/>
            <person name="Wilhelmsson P.K.I."/>
            <person name="Janitza P."/>
            <person name="Kern R."/>
            <person name="Heyl A."/>
            <person name="Rumpler F."/>
            <person name="Villalobos L.I.A.C."/>
            <person name="Clay J.M."/>
            <person name="Skokan R."/>
            <person name="Toyoda A."/>
            <person name="Suzuki Y."/>
            <person name="Kagoshima H."/>
            <person name="Schijlen E."/>
            <person name="Tajeshwar N."/>
            <person name="Catarino B."/>
            <person name="Hetherington A.J."/>
            <person name="Saltykova A."/>
            <person name="Bonnot C."/>
            <person name="Breuninger H."/>
            <person name="Symeonidi A."/>
            <person name="Radhakrishnan G.V."/>
            <person name="Van Nieuwerburgh F."/>
            <person name="Deforce D."/>
            <person name="Chang C."/>
            <person name="Karol K.G."/>
            <person name="Hedrich R."/>
            <person name="Ulvskov P."/>
            <person name="Glockner G."/>
            <person name="Delwiche C.F."/>
            <person name="Petrasek J."/>
            <person name="Van de Peer Y."/>
            <person name="Friml J."/>
            <person name="Beilby M."/>
            <person name="Dolan L."/>
            <person name="Kohara Y."/>
            <person name="Sugano S."/>
            <person name="Fujiyama A."/>
            <person name="Delaux P.-M."/>
            <person name="Quint M."/>
            <person name="TheiBen G."/>
            <person name="Hagemann M."/>
            <person name="Harholt J."/>
            <person name="Dunand C."/>
            <person name="Zachgo S."/>
            <person name="Langdale J."/>
            <person name="Maumus F."/>
            <person name="Straeten D.V.D."/>
            <person name="Gould S.B."/>
            <person name="Rensing S.A."/>
        </authorList>
    </citation>
    <scope>NUCLEOTIDE SEQUENCE [LARGE SCALE GENOMIC DNA]</scope>
    <source>
        <strain evidence="1 2">S276</strain>
    </source>
</reference>
<dbReference type="InterPro" id="IPR043128">
    <property type="entry name" value="Rev_trsase/Diguanyl_cyclase"/>
</dbReference>
<dbReference type="Proteomes" id="UP000265515">
    <property type="component" value="Unassembled WGS sequence"/>
</dbReference>
<organism evidence="1 2">
    <name type="scientific">Chara braunii</name>
    <name type="common">Braun's stonewort</name>
    <dbReference type="NCBI Taxonomy" id="69332"/>
    <lineage>
        <taxon>Eukaryota</taxon>
        <taxon>Viridiplantae</taxon>
        <taxon>Streptophyta</taxon>
        <taxon>Charophyceae</taxon>
        <taxon>Charales</taxon>
        <taxon>Characeae</taxon>
        <taxon>Chara</taxon>
    </lineage>
</organism>
<sequence length="387" mass="43902">MRSDSSAWWAYLLLRNSDSYKAKRLTKPRETAHGFDIPLHVRLDESEGVPLRYTGTWIAEEVFLWTMILEVGKASGARQVGAIGHLVFGRSQELEIGLTLVGVGRNWWRYVALARAIVIRKVTRMGFTNAFAEARRRMLAVAMDMFPEKCEPYIESNPIKGKQEKDETKVHPGIRRFVWDHLQDIKDLLRRFLVYNITASGPKSILAVPKVTILGFRCGAYGRKPDPAKTDKISQWPTPLRTTTEFKKEVLAITHCLKPFQAYLFGRRFILRQFDYKIKRIAGIRNKADGLSRVCITPEGMEEAEPIDAFLEYKGGTLAVDNETMSEDCESGELLIRTLEKGAPAVVAKFREGPVTTRGRKEEKDSWGATVGPKDELIAMVREVEKP</sequence>
<dbReference type="SUPFAM" id="SSF56672">
    <property type="entry name" value="DNA/RNA polymerases"/>
    <property type="match status" value="1"/>
</dbReference>